<reference evidence="3" key="1">
    <citation type="journal article" date="2011" name="Genome Biol.">
        <title>The draft genome of the carcinogenic human liver fluke Clonorchis sinensis.</title>
        <authorList>
            <person name="Wang X."/>
            <person name="Chen W."/>
            <person name="Huang Y."/>
            <person name="Sun J."/>
            <person name="Men J."/>
            <person name="Liu H."/>
            <person name="Luo F."/>
            <person name="Guo L."/>
            <person name="Lv X."/>
            <person name="Deng C."/>
            <person name="Zhou C."/>
            <person name="Fan Y."/>
            <person name="Li X."/>
            <person name="Huang L."/>
            <person name="Hu Y."/>
            <person name="Liang C."/>
            <person name="Hu X."/>
            <person name="Xu J."/>
            <person name="Yu X."/>
        </authorList>
    </citation>
    <scope>NUCLEOTIDE SEQUENCE [LARGE SCALE GENOMIC DNA]</scope>
    <source>
        <strain evidence="3">Henan</strain>
    </source>
</reference>
<dbReference type="AlphaFoldDB" id="G7YTQ1"/>
<dbReference type="Gene3D" id="3.60.10.10">
    <property type="entry name" value="Endonuclease/exonuclease/phosphatase"/>
    <property type="match status" value="1"/>
</dbReference>
<gene>
    <name evidence="3" type="ORF">CLF_110614</name>
</gene>
<sequence>MAVRRTCLYAKGAMHSQNKKKTIKNKTNSSLPNHTDQCKCSYLIDVLAAKLELFSKALTDANTKNAAIQTKVDRELSSLNEYLALPTPGQLAAKKFIQLSDAAIKTATASLVDRRVRESRPIIWGSFSRKITPTKQAQLLLGSVLLKPDHESLHADWLRQKGSKRTLGLLVTTSSPSAVQKILGRPVSVQKANPTIRHLSEDRPLDARKLGHSGNREEVRKRLPDGANSADPKLKAKPIVVIDPCAPESTPSQMAAIPGSSFYSTTANPSNSKGSAALEEASLTWTERQKYAELSALLSITDVKGATVSSTPKSQPSWTGSDERSQAAEPTGKPTTCADVDIGECCGNRTTTEAVKLPISSSTPSKVACLIVDTVVAQDLDSQSLKPDHGEPDSPPYTQLATLIAGDSDVHTSAKARKMQPNKPYTIRQIRKLLAGFSVQSSEKTSLMGAPPKELLVPLRGSDSLLLGVVYRSPSSPPEDDHFLIRTLGQLSSSYHFTHLLLVGDLNAPKASRTELQCVGSSGHFAAALTEVVQQSAWSQHVVAPTRYHAGQQPSLLDLVITNERQFVDQVTINAPLGHSDHCVLTFDFICYWARNPEPQTWIRNFCRADFSGMRIFLNQVKLGPASVEDLYRTIVQKVHEADAMFVPKKPARSRMSRKLPKRICLLEKRSQIFFKKLTTGDTEDELAFRKMRNRCKSEIRKWNIRKQATILDLARKNRNVLFKYMRHRRRNKPSAFSLRDRNGEPTSDPIVESEFYRDHYAVWNKLLSHIRTTSSHVGFRKTLSSYLAIEDVKQLASQLSLDTEIGPKPFPFWISPKLSY</sequence>
<accession>G7YTQ1</accession>
<dbReference type="InterPro" id="IPR036691">
    <property type="entry name" value="Endo/exonu/phosph_ase_sf"/>
</dbReference>
<evidence type="ECO:0000313" key="3">
    <source>
        <dbReference type="EMBL" id="GAA56332.1"/>
    </source>
</evidence>
<evidence type="ECO:0000256" key="1">
    <source>
        <dbReference type="SAM" id="MobiDB-lite"/>
    </source>
</evidence>
<proteinExistence type="predicted"/>
<evidence type="ECO:0000313" key="4">
    <source>
        <dbReference type="Proteomes" id="UP000008909"/>
    </source>
</evidence>
<feature type="domain" description="Endonuclease/exonuclease/phosphatase" evidence="2">
    <location>
        <begin position="469"/>
        <end position="584"/>
    </location>
</feature>
<dbReference type="PANTHER" id="PTHR33395:SF22">
    <property type="entry name" value="REVERSE TRANSCRIPTASE DOMAIN-CONTAINING PROTEIN"/>
    <property type="match status" value="1"/>
</dbReference>
<protein>
    <recommendedName>
        <fullName evidence="2">Endonuclease/exonuclease/phosphatase domain-containing protein</fullName>
    </recommendedName>
</protein>
<dbReference type="Pfam" id="PF14529">
    <property type="entry name" value="Exo_endo_phos_2"/>
    <property type="match status" value="1"/>
</dbReference>
<dbReference type="GO" id="GO:0007508">
    <property type="term" value="P:larval heart development"/>
    <property type="evidence" value="ECO:0007669"/>
    <property type="project" value="TreeGrafter"/>
</dbReference>
<keyword evidence="4" id="KW-1185">Reference proteome</keyword>
<feature type="compositionally biased region" description="Polar residues" evidence="1">
    <location>
        <begin position="307"/>
        <end position="320"/>
    </location>
</feature>
<organism evidence="3 4">
    <name type="scientific">Clonorchis sinensis</name>
    <name type="common">Chinese liver fluke</name>
    <dbReference type="NCBI Taxonomy" id="79923"/>
    <lineage>
        <taxon>Eukaryota</taxon>
        <taxon>Metazoa</taxon>
        <taxon>Spiralia</taxon>
        <taxon>Lophotrochozoa</taxon>
        <taxon>Platyhelminthes</taxon>
        <taxon>Trematoda</taxon>
        <taxon>Digenea</taxon>
        <taxon>Opisthorchiida</taxon>
        <taxon>Opisthorchiata</taxon>
        <taxon>Opisthorchiidae</taxon>
        <taxon>Clonorchis</taxon>
    </lineage>
</organism>
<feature type="compositionally biased region" description="Basic and acidic residues" evidence="1">
    <location>
        <begin position="201"/>
        <end position="224"/>
    </location>
</feature>
<dbReference type="PANTHER" id="PTHR33395">
    <property type="entry name" value="TRANSCRIPTASE, PUTATIVE-RELATED-RELATED"/>
    <property type="match status" value="1"/>
</dbReference>
<dbReference type="GO" id="GO:0031012">
    <property type="term" value="C:extracellular matrix"/>
    <property type="evidence" value="ECO:0007669"/>
    <property type="project" value="TreeGrafter"/>
</dbReference>
<dbReference type="InterPro" id="IPR005135">
    <property type="entry name" value="Endo/exonuclease/phosphatase"/>
</dbReference>
<dbReference type="Proteomes" id="UP000008909">
    <property type="component" value="Unassembled WGS sequence"/>
</dbReference>
<name>G7YTQ1_CLOSI</name>
<reference key="2">
    <citation type="submission" date="2011-10" db="EMBL/GenBank/DDBJ databases">
        <title>The genome and transcriptome sequence of Clonorchis sinensis provide insights into the carcinogenic liver fluke.</title>
        <authorList>
            <person name="Wang X."/>
            <person name="Huang Y."/>
            <person name="Chen W."/>
            <person name="Liu H."/>
            <person name="Guo L."/>
            <person name="Chen Y."/>
            <person name="Luo F."/>
            <person name="Zhou W."/>
            <person name="Sun J."/>
            <person name="Mao Q."/>
            <person name="Liang P."/>
            <person name="Zhou C."/>
            <person name="Tian Y."/>
            <person name="Men J."/>
            <person name="Lv X."/>
            <person name="Huang L."/>
            <person name="Zhou J."/>
            <person name="Hu Y."/>
            <person name="Li R."/>
            <person name="Zhang F."/>
            <person name="Lei H."/>
            <person name="Li X."/>
            <person name="Hu X."/>
            <person name="Liang C."/>
            <person name="Xu J."/>
            <person name="Wu Z."/>
            <person name="Yu X."/>
        </authorList>
    </citation>
    <scope>NUCLEOTIDE SEQUENCE</scope>
    <source>
        <strain>Henan</strain>
    </source>
</reference>
<dbReference type="EMBL" id="DF144222">
    <property type="protein sequence ID" value="GAA56332.1"/>
    <property type="molecule type" value="Genomic_DNA"/>
</dbReference>
<evidence type="ECO:0000259" key="2">
    <source>
        <dbReference type="Pfam" id="PF14529"/>
    </source>
</evidence>
<dbReference type="SUPFAM" id="SSF56219">
    <property type="entry name" value="DNase I-like"/>
    <property type="match status" value="1"/>
</dbReference>
<dbReference type="GO" id="GO:0003824">
    <property type="term" value="F:catalytic activity"/>
    <property type="evidence" value="ECO:0007669"/>
    <property type="project" value="InterPro"/>
</dbReference>
<feature type="region of interest" description="Disordered" evidence="1">
    <location>
        <begin position="305"/>
        <end position="336"/>
    </location>
</feature>
<feature type="region of interest" description="Disordered" evidence="1">
    <location>
        <begin position="201"/>
        <end position="234"/>
    </location>
</feature>
<dbReference type="GO" id="GO:0061343">
    <property type="term" value="P:cell adhesion involved in heart morphogenesis"/>
    <property type="evidence" value="ECO:0007669"/>
    <property type="project" value="TreeGrafter"/>
</dbReference>